<protein>
    <submittedName>
        <fullName evidence="2">Uncharacterized protein</fullName>
    </submittedName>
</protein>
<feature type="compositionally biased region" description="Polar residues" evidence="1">
    <location>
        <begin position="142"/>
        <end position="151"/>
    </location>
</feature>
<evidence type="ECO:0000313" key="2">
    <source>
        <dbReference type="EMBL" id="RDX68690.1"/>
    </source>
</evidence>
<comment type="caution">
    <text evidence="2">The sequence shown here is derived from an EMBL/GenBank/DDBJ whole genome shotgun (WGS) entry which is preliminary data.</text>
</comment>
<name>A0A371ERK3_MUCPR</name>
<gene>
    <name evidence="2" type="ORF">CR513_52291</name>
</gene>
<feature type="non-terminal residue" evidence="2">
    <location>
        <position position="1"/>
    </location>
</feature>
<feature type="compositionally biased region" description="Acidic residues" evidence="1">
    <location>
        <begin position="130"/>
        <end position="141"/>
    </location>
</feature>
<feature type="region of interest" description="Disordered" evidence="1">
    <location>
        <begin position="130"/>
        <end position="151"/>
    </location>
</feature>
<dbReference type="AlphaFoldDB" id="A0A371ERK3"/>
<proteinExistence type="predicted"/>
<sequence length="151" mass="17964">MKFQSSKKAKRQRLLPLHQEFELLLTRTMTIFNKKRVHGKKMQNVIVVDKILRLMTPKFQLVSKNVDLLSTRLFIEKMKHHKHYKHNLIVIILPQKGEVVAKVEVIMEEDTHKINMLKMIKQPYSKEKEEEEIVAGEEDMEATNQQLNYQN</sequence>
<evidence type="ECO:0000256" key="1">
    <source>
        <dbReference type="SAM" id="MobiDB-lite"/>
    </source>
</evidence>
<organism evidence="2 3">
    <name type="scientific">Mucuna pruriens</name>
    <name type="common">Velvet bean</name>
    <name type="synonym">Dolichos pruriens</name>
    <dbReference type="NCBI Taxonomy" id="157652"/>
    <lineage>
        <taxon>Eukaryota</taxon>
        <taxon>Viridiplantae</taxon>
        <taxon>Streptophyta</taxon>
        <taxon>Embryophyta</taxon>
        <taxon>Tracheophyta</taxon>
        <taxon>Spermatophyta</taxon>
        <taxon>Magnoliopsida</taxon>
        <taxon>eudicotyledons</taxon>
        <taxon>Gunneridae</taxon>
        <taxon>Pentapetalae</taxon>
        <taxon>rosids</taxon>
        <taxon>fabids</taxon>
        <taxon>Fabales</taxon>
        <taxon>Fabaceae</taxon>
        <taxon>Papilionoideae</taxon>
        <taxon>50 kb inversion clade</taxon>
        <taxon>NPAAA clade</taxon>
        <taxon>indigoferoid/millettioid clade</taxon>
        <taxon>Phaseoleae</taxon>
        <taxon>Mucuna</taxon>
    </lineage>
</organism>
<evidence type="ECO:0000313" key="3">
    <source>
        <dbReference type="Proteomes" id="UP000257109"/>
    </source>
</evidence>
<keyword evidence="3" id="KW-1185">Reference proteome</keyword>
<dbReference type="Proteomes" id="UP000257109">
    <property type="component" value="Unassembled WGS sequence"/>
</dbReference>
<reference evidence="2" key="1">
    <citation type="submission" date="2018-05" db="EMBL/GenBank/DDBJ databases">
        <title>Draft genome of Mucuna pruriens seed.</title>
        <authorList>
            <person name="Nnadi N.E."/>
            <person name="Vos R."/>
            <person name="Hasami M.H."/>
            <person name="Devisetty U.K."/>
            <person name="Aguiy J.C."/>
        </authorList>
    </citation>
    <scope>NUCLEOTIDE SEQUENCE [LARGE SCALE GENOMIC DNA]</scope>
    <source>
        <strain evidence="2">JCA_2017</strain>
    </source>
</reference>
<dbReference type="EMBL" id="QJKJ01012430">
    <property type="protein sequence ID" value="RDX68690.1"/>
    <property type="molecule type" value="Genomic_DNA"/>
</dbReference>
<accession>A0A371ERK3</accession>